<dbReference type="Pfam" id="PF00013">
    <property type="entry name" value="KH_1"/>
    <property type="match status" value="1"/>
</dbReference>
<feature type="domain" description="K Homology" evidence="3">
    <location>
        <begin position="24"/>
        <end position="80"/>
    </location>
</feature>
<organism evidence="4 5">
    <name type="scientific">Phascolomyces articulosus</name>
    <dbReference type="NCBI Taxonomy" id="60185"/>
    <lineage>
        <taxon>Eukaryota</taxon>
        <taxon>Fungi</taxon>
        <taxon>Fungi incertae sedis</taxon>
        <taxon>Mucoromycota</taxon>
        <taxon>Mucoromycotina</taxon>
        <taxon>Mucoromycetes</taxon>
        <taxon>Mucorales</taxon>
        <taxon>Lichtheimiaceae</taxon>
        <taxon>Phascolomyces</taxon>
    </lineage>
</organism>
<keyword evidence="5" id="KW-1185">Reference proteome</keyword>
<proteinExistence type="predicted"/>
<comment type="caution">
    <text evidence="4">The sequence shown here is derived from an EMBL/GenBank/DDBJ whole genome shotgun (WGS) entry which is preliminary data.</text>
</comment>
<protein>
    <recommendedName>
        <fullName evidence="3">K Homology domain-containing protein</fullName>
    </recommendedName>
</protein>
<reference evidence="4" key="2">
    <citation type="submission" date="2023-02" db="EMBL/GenBank/DDBJ databases">
        <authorList>
            <consortium name="DOE Joint Genome Institute"/>
            <person name="Mondo S.J."/>
            <person name="Chang Y."/>
            <person name="Wang Y."/>
            <person name="Ahrendt S."/>
            <person name="Andreopoulos W."/>
            <person name="Barry K."/>
            <person name="Beard J."/>
            <person name="Benny G.L."/>
            <person name="Blankenship S."/>
            <person name="Bonito G."/>
            <person name="Cuomo C."/>
            <person name="Desiro A."/>
            <person name="Gervers K.A."/>
            <person name="Hundley H."/>
            <person name="Kuo A."/>
            <person name="LaButti K."/>
            <person name="Lang B.F."/>
            <person name="Lipzen A."/>
            <person name="O'Donnell K."/>
            <person name="Pangilinan J."/>
            <person name="Reynolds N."/>
            <person name="Sandor L."/>
            <person name="Smith M.W."/>
            <person name="Tsang A."/>
            <person name="Grigoriev I.V."/>
            <person name="Stajich J.E."/>
            <person name="Spatafora J.W."/>
        </authorList>
    </citation>
    <scope>NUCLEOTIDE SEQUENCE</scope>
    <source>
        <strain evidence="4">RSA 2281</strain>
    </source>
</reference>
<dbReference type="Proteomes" id="UP001209540">
    <property type="component" value="Unassembled WGS sequence"/>
</dbReference>
<dbReference type="InterPro" id="IPR004088">
    <property type="entry name" value="KH_dom_type_1"/>
</dbReference>
<accession>A0AAD5K391</accession>
<reference evidence="4" key="1">
    <citation type="journal article" date="2022" name="IScience">
        <title>Evolution of zygomycete secretomes and the origins of terrestrial fungal ecologies.</title>
        <authorList>
            <person name="Chang Y."/>
            <person name="Wang Y."/>
            <person name="Mondo S."/>
            <person name="Ahrendt S."/>
            <person name="Andreopoulos W."/>
            <person name="Barry K."/>
            <person name="Beard J."/>
            <person name="Benny G.L."/>
            <person name="Blankenship S."/>
            <person name="Bonito G."/>
            <person name="Cuomo C."/>
            <person name="Desiro A."/>
            <person name="Gervers K.A."/>
            <person name="Hundley H."/>
            <person name="Kuo A."/>
            <person name="LaButti K."/>
            <person name="Lang B.F."/>
            <person name="Lipzen A."/>
            <person name="O'Donnell K."/>
            <person name="Pangilinan J."/>
            <person name="Reynolds N."/>
            <person name="Sandor L."/>
            <person name="Smith M.E."/>
            <person name="Tsang A."/>
            <person name="Grigoriev I.V."/>
            <person name="Stajich J.E."/>
            <person name="Spatafora J.W."/>
        </authorList>
    </citation>
    <scope>NUCLEOTIDE SEQUENCE</scope>
    <source>
        <strain evidence="4">RSA 2281</strain>
    </source>
</reference>
<evidence type="ECO:0000256" key="2">
    <source>
        <dbReference type="SAM" id="MobiDB-lite"/>
    </source>
</evidence>
<feature type="compositionally biased region" description="Polar residues" evidence="2">
    <location>
        <begin position="222"/>
        <end position="231"/>
    </location>
</feature>
<feature type="compositionally biased region" description="Low complexity" evidence="2">
    <location>
        <begin position="255"/>
        <end position="266"/>
    </location>
</feature>
<dbReference type="PROSITE" id="PS50084">
    <property type="entry name" value="KH_TYPE_1"/>
    <property type="match status" value="1"/>
</dbReference>
<feature type="compositionally biased region" description="Basic and acidic residues" evidence="2">
    <location>
        <begin position="235"/>
        <end position="245"/>
    </location>
</feature>
<evidence type="ECO:0000313" key="5">
    <source>
        <dbReference type="Proteomes" id="UP001209540"/>
    </source>
</evidence>
<keyword evidence="1" id="KW-0694">RNA-binding</keyword>
<dbReference type="GO" id="GO:0003723">
    <property type="term" value="F:RNA binding"/>
    <property type="evidence" value="ECO:0007669"/>
    <property type="project" value="UniProtKB-UniRule"/>
</dbReference>
<dbReference type="InterPro" id="IPR036612">
    <property type="entry name" value="KH_dom_type_1_sf"/>
</dbReference>
<dbReference type="Gene3D" id="3.30.1370.10">
    <property type="entry name" value="K Homology domain, type 1"/>
    <property type="match status" value="1"/>
</dbReference>
<name>A0AAD5K391_9FUNG</name>
<dbReference type="EMBL" id="JAIXMP010000010">
    <property type="protein sequence ID" value="KAI9266923.1"/>
    <property type="molecule type" value="Genomic_DNA"/>
</dbReference>
<evidence type="ECO:0000313" key="4">
    <source>
        <dbReference type="EMBL" id="KAI9266923.1"/>
    </source>
</evidence>
<evidence type="ECO:0000259" key="3">
    <source>
        <dbReference type="Pfam" id="PF00013"/>
    </source>
</evidence>
<sequence length="311" mass="35945">MHFGRRRFEMVLENLNDDSNPITLRALIPSKMIGALIGKQGYIHKQIQDVFKVHIYILAWGDHYGRIANVFGSASAVSGAWRDALFRMYGSHESFLYCQTFQITFLVPAPLIDHMIENRVLEKIYEETKTGILLKRDPIQNSTDHLLTISINSMEFSLLNLFEKAVYMLALEFQEHPEKVMSPYNVYYLPPLQDRQHHPQQHQYQPHTPSPLSPTTSHNNNGMLNDTSTSATGGGEHDDRDHGENQDDYPSTQFNSNNSISSNSSIRYQQSNLSDLKEEERKKKMDIVFPLEVEDDQQWHEEFNNEFITPN</sequence>
<dbReference type="CDD" id="cd00105">
    <property type="entry name" value="KH-I"/>
    <property type="match status" value="1"/>
</dbReference>
<gene>
    <name evidence="4" type="ORF">BDA99DRAFT_536325</name>
</gene>
<feature type="region of interest" description="Disordered" evidence="2">
    <location>
        <begin position="195"/>
        <end position="283"/>
    </location>
</feature>
<dbReference type="AlphaFoldDB" id="A0AAD5K391"/>
<dbReference type="SUPFAM" id="SSF54791">
    <property type="entry name" value="Eukaryotic type KH-domain (KH-domain type I)"/>
    <property type="match status" value="1"/>
</dbReference>
<evidence type="ECO:0000256" key="1">
    <source>
        <dbReference type="PROSITE-ProRule" id="PRU00117"/>
    </source>
</evidence>